<feature type="compositionally biased region" description="Polar residues" evidence="1">
    <location>
        <begin position="880"/>
        <end position="889"/>
    </location>
</feature>
<dbReference type="InterPro" id="IPR001322">
    <property type="entry name" value="Lamin_tail_dom"/>
</dbReference>
<feature type="region of interest" description="Disordered" evidence="1">
    <location>
        <begin position="1847"/>
        <end position="1956"/>
    </location>
</feature>
<feature type="compositionally biased region" description="Basic and acidic residues" evidence="1">
    <location>
        <begin position="2265"/>
        <end position="2276"/>
    </location>
</feature>
<proteinExistence type="predicted"/>
<evidence type="ECO:0000313" key="4">
    <source>
        <dbReference type="EMBL" id="EEN42936.1"/>
    </source>
</evidence>
<sequence length="4251" mass="456626">MIRQNRGSKKYRYVVKDSENQGRDAGRTDGTGRGGRSAVSGQRYGSTATHTTRYGSGVSASPYELPQRSPVSGTVPRDIRYTGGRAAAAGGLPGASSVPSMSGSWRDKQHGVLGRGRSPATGMASGQGHYRLTTTTGLDVFTTATGRSGYQPSRRTASPMRTPADSRRGATQVRQGDRMEGDFLLVQGEMEEMKRGRYGNFIRSSTPAHRVGTPEQKYTTSVYSTSHTSGVLKRKATDVHPQTVRATGIMRSGFYTQPADVARTTLDDRPKESLSAQGSLGTTTSMTESISEGYVFVPRVSDQESQGEVSSSVDDKVDVCAKAEDKPDKKEDDRHDRDIAGAEAEDKTTKKEDHKDSRDVVGAKDEGKATQSEEIKDDRVGIGAKVEDKPVEVEGIKDPSSPHKRTWDEAIETEDIVKEGTLEPQTEEESKDNRDIVDTTKEDKLAKEEESTDDKDVVIAKGEDKPSEQEEAKDDKVDADAKDEDKPIEEEQSKDPRSPHKRSWDEAIGTGDTVKEGTLKPQTEEVSTVPDVIPSQAKATVVTPPHTQSKVKIHRASSEEAPISTELRPAEKEERQVEPPESLIDKDIFKKNQHQVRALETEGEEETCQTISPATEKSPMPEDDVQVKSKTSMVPVLHPPDVTAITTPSSGTGSPLQPTVSYQQEETIVGEAVPVLSEDTGASATLPPGTHPTMSFIDGGDEELVEETVQPFPSKAKAIVVPEDPSPTKVKVTRKSSLESKPLPEFQPVDKFEREMKPPEPLIKTDPLLKNQQQVKVRTTGEEVETLQTFGPTGEKPDRPAGDVPSRARASLVAPPSCPDVTASVTPSAGEGQEPSQPGHDKQIEEQRSNEGVAQPPVLPPTGRPPTGDVTTGKPGSSLPYPSSDQPTMPSVPQPPHVGTQLPPPPEGLISSPWQYNAGLGQPVHDPSYPPGAPCAPHLPGQAPNAPFSSAPYPPGLAFHAPYPPGSASNTPHSSGPMPDAPYPPGPASNAPYPPGPALDAPYPPGPAPNASYPPGAMPDVPCPAGPAPDAPYPPGPALDAPYLPGPAANAPYPPGAMPDVPCPAGPAPDAPYPPGPASDAPYQPGAVPNAPCPPEPVPDAPYPSGPAPNAPYQPGAVPDAPYPPGPAPNAPYPPGPAADAPYPPGQQPTQNDPAIRETDILSPPYVSDQRQPFEGNVPESRESTDDVEEPDDRLSSEKLEKRRVSFETQNSKDIQHSAPMSSHDVGKLDGRLASDKLEKRRVSFETQNSKDIQHSAPMSPPDKAVLPWRPIEEIISPRPGSIPIPLPWTPTPSPEKQQAFDFGGAPNVPSESEQIPAELSEHKSEIPGQLGLSKAEEEYQSGEVSSGPDASPGKERAPESKVKDDAAPMSPPDKAVLPWRPIEEIISPRPGSIAIPLPWTPTPSPEKQQAFDFGGGSRRHVTVQEEIVEEECDQGQTKQPTATLISETKSGTLRTSYTFSDQDKPTEPENTTSEEAQDQSIPMSPSDKGVTPTEDTVEQGSDHRKRLPATSSEQAPTEETQGRPDECKQSEFLEADEEYDYGAVPLGYESHDKEKAPQSRIPTSKVEQKTQEKEDTAKGCTSQRPEELQQSAPMSPPDKAVLPWRPIEEIISPRQGSIPIPLPWTPTPSPEKQQAFDFGIAPRRHVTDAEEVTEQGRDLQTKQPSKTSTSQTLSDQNVPSESEQIPTEVPEDQSKISGQPSLAEGEYQSGVVPPGVKDDASQSTEQDSRVPSSPEVEPLSPTKPTKIGSKEQHTVPTSPPNKAVLPWEPLENILSPRPGSIAIPLPWTPTEPPEGQRLFEFGGATRRHVSATEGVVEEDGDRWTKLPIETMVSDTETGALCTEYTLTDQDVPTESEQTSTKATDGQPTTSRQPESVQAQDEYQCGVVPSGYDTDEKLQEAQSAAKDITPKSMEPDLDDPSSPEVEPLSPYKSSPTRVRQLNKQKATKREQGLVEGTTIFEEDPGMAKLVNVVDIPEREEVALSTAFVRSQPPDHGNVDNELNRRRAAAGEPGLVEEATSFEADPSMTKVANVADVSPHEDVALSAAFVSSQPPQQRDGDNEGDVFYDAPDTAASEPVKQKPARQSKIPTFQSKSPPHSAKPDEGLTEQQSPDQPQPEHSTGPFQQSPSPSKIPIGPSTLPTTPRKRVDSPPPPPNTPKSPTRKSTSPSKIPSEAKPSGIPTLKISAKDSGSPLSTAPPGDSEKSATEESEKVPQAKEGGRELGDEKERPQDVKMVRGEEVHDVANLPKPDEPRENQGDPDSVEDQTKESEDERQGYEIPEDLERIDEEDESSRSERGYYGDDDAESDMSEGKAWRGRVLTKRSSKEDLLTTEEESEEDIKVASQRRLPPKTLALDTSSTPPRWPTWPSPMSPADKALLLWKPREDILSPKPGSIVIPLPWSPTRRPPTPMTPKSRKRFHPPLRQLQKVLKENTLDVGPLPAWSYLGVSVIPVTTSCIVTGKGLAMNRYVLIGQNQFDVIAKISNKEAFVTLVTNDSYSFGALVLGQSLRAVHTTRKLAILVTPLVSDNISGAHKPVGDRICQRAFILGIFPPNVYLETAQQLDKSRMFGCSVSSDVIINELNADNPQSDDTEYIELYNTDNSAVALDTYVIVLYNGANDIAYDVIYLTRKTIPARGYFVIGSSNVVPTPDFVLPADSNIFQNGPDGAALYSGDPGSFSVGMAVTGVGLVDAIVYSRYAGRPADGLIAILTPGQDIVLEDENFDVLDESLSRCGGTDALNTTQFNTSYPTPGAANDCSLPPAETVTPPATVSTTTPAGGAATNSPIPDIIISELNADNPGSDDQEYLELRNKGSVTVSLRNFVVVFYNGANNQAYYVLDLSSYSIPARGFFTIGSANVSPRPDIVTTDLSIQNGPDAVALYYGDPGSFSSGMTVTNTNLRDVLIYSKRAGDTVAGLSDVLAPGQQLVVENEQAVAEDESISRCGGVDANTLSQFRVTFATPGGENNCAPLPTRPPVTTVTMPPTTPLPTSAPNVVINEVNADNPGADDQEYVELLNKDSTSASLNGLVLVYYNGANDAAYAVIDLSGGTLPANGFFTVGSSNVVPRPDVVTDTMIQNGPDAVAMYYGNAADYFVGMTASRANLVDVLLYSSRTGSTADSLLATLAPGQQLVYENTDGTDIDVSASRCSGLQAVMLSQFQATHPTPGGDNNCAPLPTVAPTVPTTVPAIVINELNSDTPGVDTLEFIELYNKGSSTVDISDFQLVLYNGADNLAYMVIQLTGSIPANSYYTVGSSTVTPRPNMVFDDTENVIHNGIDAVALHYQRSDIAVGATVSSVGLVDALVHTKYTPPTESGLIDTLTPGQQPALELSYITSGDTSLGRCSGSDPLTLAQFRMTLPTPGAPNNCNPLATLPPRTTAQTPPVSQIIINEMNADSPSVDDYEYIELYNKENRDVPLDYFVLVLYNGNTNTAYRVLSFNGRGLTIPRQGYFTIGTRNTNPGFEVSDSFLQNGPDAIALYYGDASRYSPGMAVTSDGLVDVVVYVNSGGDSGAGLTVALTPGQPPLHEDSRVLELDESIGRCAGNSPITLSQFRVMLPTPGRPNDCSPLPTSAPNPAPAVVLNELNADNPGTDDREYIELFNTDSVTVRLDNMVLVLFNGHDNAAYAVIDLSRNSIPARGYFVIGSPNLTPSPDIVLMQSQNILQNGVDAVGLYFGRPSQFVVGMPATGVDLVDAIVYSRQYNDSNPQLISALTPGESVLHEDDREFQMDETLSRCGGTTPFQLSLWQVTPPSPGQENRCAPPIVINEVNADNPSVDDQEFIELYNTEPVMGFRLDKMVIVLYDGSSNLRAYKVIKLNGTIEPDGYFVIGSGNVSPRPDMVLPTDQNILQNGPDAVALYHHTEDLDMYTVGMEPTDAFLVDVLVYSRNRRPTELISRLAPGQEIVLESSTVSEVSVSRCGGNDRITLSQFRSTYHTPGRPNNCAPLPTFPPPTGSVTTAANVSPTGLVINEVNADNPSYDTAEFIELYNPGKLRMSLDGVFLVLYNGATDLAYNVVELSGNEVSPESFFVIGSAKVDPQPDLVLERNENILQNGEDGIALYYNPGGRYYGGMTVTAENLLDAVVYSTNYWNGSNLILNTLTPGQQALHEYSRHNPDDMDESLSRCKGVDPTTLSQFVLAYPTPGDKNNCEGLPNTGKYSSGLSPGGVAGVVIAVLIVLGVAAVAGFVLFRRKTSLTSEFGAKAESGIGYNNMGPDSAVKVTGLPVAYDGFDNVLYNFEHGDNLNKVSNVESDT</sequence>
<feature type="compositionally biased region" description="Polar residues" evidence="1">
    <location>
        <begin position="274"/>
        <end position="286"/>
    </location>
</feature>
<feature type="compositionally biased region" description="Pro residues" evidence="1">
    <location>
        <begin position="890"/>
        <end position="907"/>
    </location>
</feature>
<feature type="compositionally biased region" description="Basic and acidic residues" evidence="1">
    <location>
        <begin position="313"/>
        <end position="408"/>
    </location>
</feature>
<feature type="region of interest" description="Disordered" evidence="1">
    <location>
        <begin position="264"/>
        <end position="286"/>
    </location>
</feature>
<dbReference type="Pfam" id="PF00932">
    <property type="entry name" value="LTD"/>
    <property type="match status" value="5"/>
</dbReference>
<dbReference type="EMBL" id="GG666705">
    <property type="protein sequence ID" value="EEN42936.1"/>
    <property type="molecule type" value="Genomic_DNA"/>
</dbReference>
<evidence type="ECO:0000256" key="1">
    <source>
        <dbReference type="SAM" id="MobiDB-lite"/>
    </source>
</evidence>
<feature type="region of interest" description="Disordered" evidence="1">
    <location>
        <begin position="2399"/>
        <end position="2418"/>
    </location>
</feature>
<name>C3ZWX4_BRAFL</name>
<dbReference type="SUPFAM" id="SSF74853">
    <property type="entry name" value="Lamin A/C globular tail domain"/>
    <property type="match status" value="5"/>
</dbReference>
<feature type="domain" description="LTD" evidence="3">
    <location>
        <begin position="3374"/>
        <end position="3504"/>
    </location>
</feature>
<dbReference type="InterPro" id="IPR036415">
    <property type="entry name" value="Lamin_tail_dom_sf"/>
</dbReference>
<feature type="compositionally biased region" description="Low complexity" evidence="1">
    <location>
        <begin position="1662"/>
        <end position="1675"/>
    </location>
</feature>
<feature type="region of interest" description="Disordered" evidence="1">
    <location>
        <begin position="1"/>
        <end position="129"/>
    </location>
</feature>
<accession>C3ZWX4</accession>
<feature type="domain" description="LTD" evidence="3">
    <location>
        <begin position="3743"/>
        <end position="3870"/>
    </location>
</feature>
<dbReference type="PROSITE" id="PS51841">
    <property type="entry name" value="LTD"/>
    <property type="match status" value="8"/>
</dbReference>
<feature type="compositionally biased region" description="Basic residues" evidence="1">
    <location>
        <begin position="1"/>
        <end position="13"/>
    </location>
</feature>
<feature type="compositionally biased region" description="Polar residues" evidence="1">
    <location>
        <begin position="1580"/>
        <end position="1594"/>
    </location>
</feature>
<feature type="compositionally biased region" description="Basic and acidic residues" evidence="1">
    <location>
        <begin position="839"/>
        <end position="849"/>
    </location>
</feature>
<feature type="compositionally biased region" description="Polar residues" evidence="1">
    <location>
        <begin position="1847"/>
        <end position="1881"/>
    </location>
</feature>
<keyword evidence="2" id="KW-1133">Transmembrane helix</keyword>
<feature type="compositionally biased region" description="Pro residues" evidence="1">
    <location>
        <begin position="1091"/>
        <end position="1112"/>
    </location>
</feature>
<feature type="compositionally biased region" description="Basic and acidic residues" evidence="1">
    <location>
        <begin position="1193"/>
        <end position="1206"/>
    </location>
</feature>
<evidence type="ECO:0000256" key="2">
    <source>
        <dbReference type="SAM" id="Phobius"/>
    </source>
</evidence>
<reference evidence="4" key="1">
    <citation type="journal article" date="2008" name="Nature">
        <title>The amphioxus genome and the evolution of the chordate karyotype.</title>
        <authorList>
            <consortium name="US DOE Joint Genome Institute (JGI-PGF)"/>
            <person name="Putnam N.H."/>
            <person name="Butts T."/>
            <person name="Ferrier D.E.K."/>
            <person name="Furlong R.F."/>
            <person name="Hellsten U."/>
            <person name="Kawashima T."/>
            <person name="Robinson-Rechavi M."/>
            <person name="Shoguchi E."/>
            <person name="Terry A."/>
            <person name="Yu J.-K."/>
            <person name="Benito-Gutierrez E.L."/>
            <person name="Dubchak I."/>
            <person name="Garcia-Fernandez J."/>
            <person name="Gibson-Brown J.J."/>
            <person name="Grigoriev I.V."/>
            <person name="Horton A.C."/>
            <person name="de Jong P.J."/>
            <person name="Jurka J."/>
            <person name="Kapitonov V.V."/>
            <person name="Kohara Y."/>
            <person name="Kuroki Y."/>
            <person name="Lindquist E."/>
            <person name="Lucas S."/>
            <person name="Osoegawa K."/>
            <person name="Pennacchio L.A."/>
            <person name="Salamov A.A."/>
            <person name="Satou Y."/>
            <person name="Sauka-Spengler T."/>
            <person name="Schmutz J."/>
            <person name="Shin-I T."/>
            <person name="Toyoda A."/>
            <person name="Bronner-Fraser M."/>
            <person name="Fujiyama A."/>
            <person name="Holland L.Z."/>
            <person name="Holland P.W.H."/>
            <person name="Satoh N."/>
            <person name="Rokhsar D.S."/>
        </authorList>
    </citation>
    <scope>NUCLEOTIDE SEQUENCE [LARGE SCALE GENOMIC DNA]</scope>
    <source>
        <strain evidence="4">S238N-H82</strain>
        <tissue evidence="4">Testes</tissue>
    </source>
</reference>
<feature type="compositionally biased region" description="Low complexity" evidence="1">
    <location>
        <begin position="2127"/>
        <end position="2138"/>
    </location>
</feature>
<gene>
    <name evidence="4" type="ORF">BRAFLDRAFT_103585</name>
</gene>
<keyword evidence="2" id="KW-0812">Transmembrane</keyword>
<feature type="domain" description="LTD" evidence="3">
    <location>
        <begin position="2572"/>
        <end position="2697"/>
    </location>
</feature>
<dbReference type="eggNOG" id="ENOG502QRDS">
    <property type="taxonomic scope" value="Eukaryota"/>
</dbReference>
<feature type="compositionally biased region" description="Low complexity" evidence="1">
    <location>
        <begin position="2159"/>
        <end position="2172"/>
    </location>
</feature>
<feature type="domain" description="LTD" evidence="3">
    <location>
        <begin position="3954"/>
        <end position="4085"/>
    </location>
</feature>
<feature type="compositionally biased region" description="Polar residues" evidence="1">
    <location>
        <begin position="2107"/>
        <end position="2126"/>
    </location>
</feature>
<feature type="compositionally biased region" description="Pro residues" evidence="1">
    <location>
        <begin position="1121"/>
        <end position="1147"/>
    </location>
</feature>
<feature type="compositionally biased region" description="Low complexity" evidence="1">
    <location>
        <begin position="1078"/>
        <end position="1090"/>
    </location>
</feature>
<feature type="compositionally biased region" description="Basic and acidic residues" evidence="1">
    <location>
        <begin position="1521"/>
        <end position="1532"/>
    </location>
</feature>
<feature type="domain" description="LTD" evidence="3">
    <location>
        <begin position="2777"/>
        <end position="2907"/>
    </location>
</feature>
<feature type="compositionally biased region" description="Low complexity" evidence="1">
    <location>
        <begin position="1038"/>
        <end position="1051"/>
    </location>
</feature>
<feature type="compositionally biased region" description="Polar residues" evidence="1">
    <location>
        <begin position="1676"/>
        <end position="1686"/>
    </location>
</feature>
<feature type="domain" description="LTD" evidence="3">
    <location>
        <begin position="3569"/>
        <end position="3702"/>
    </location>
</feature>
<feature type="compositionally biased region" description="Pro residues" evidence="1">
    <location>
        <begin position="1021"/>
        <end position="1037"/>
    </location>
</feature>
<feature type="region of interest" description="Disordered" evidence="1">
    <location>
        <begin position="1243"/>
        <end position="1265"/>
    </location>
</feature>
<feature type="compositionally biased region" description="Pro residues" evidence="1">
    <location>
        <begin position="979"/>
        <end position="1008"/>
    </location>
</feature>
<feature type="compositionally biased region" description="Low complexity" evidence="1">
    <location>
        <begin position="1730"/>
        <end position="1741"/>
    </location>
</feature>
<feature type="compositionally biased region" description="Polar residues" evidence="1">
    <location>
        <begin position="1435"/>
        <end position="1461"/>
    </location>
</feature>
<feature type="compositionally biased region" description="Pro residues" evidence="1">
    <location>
        <begin position="1621"/>
        <end position="1630"/>
    </location>
</feature>
<keyword evidence="2" id="KW-0472">Membrane</keyword>
<dbReference type="InParanoid" id="C3ZWX4"/>
<feature type="compositionally biased region" description="Pro residues" evidence="1">
    <location>
        <begin position="1052"/>
        <end position="1077"/>
    </location>
</feature>
<feature type="compositionally biased region" description="Pro residues" evidence="1">
    <location>
        <begin position="1281"/>
        <end position="1294"/>
    </location>
</feature>
<feature type="region of interest" description="Disordered" evidence="1">
    <location>
        <begin position="725"/>
        <end position="1229"/>
    </location>
</feature>
<feature type="compositionally biased region" description="Basic and acidic residues" evidence="1">
    <location>
        <begin position="748"/>
        <end position="758"/>
    </location>
</feature>
<feature type="compositionally biased region" description="Basic and acidic residues" evidence="1">
    <location>
        <begin position="568"/>
        <end position="585"/>
    </location>
</feature>
<feature type="region of interest" description="Disordered" evidence="1">
    <location>
        <begin position="1277"/>
        <end position="1381"/>
    </location>
</feature>
<feature type="compositionally biased region" description="Polar residues" evidence="1">
    <location>
        <begin position="146"/>
        <end position="156"/>
    </location>
</feature>
<feature type="compositionally biased region" description="Polar residues" evidence="1">
    <location>
        <begin position="644"/>
        <end position="662"/>
    </location>
</feature>
<feature type="domain" description="LTD" evidence="3">
    <location>
        <begin position="3179"/>
        <end position="3300"/>
    </location>
</feature>
<dbReference type="STRING" id="7739.C3ZWX4"/>
<feature type="region of interest" description="Disordered" evidence="1">
    <location>
        <begin position="299"/>
        <end position="585"/>
    </location>
</feature>
<feature type="region of interest" description="Disordered" evidence="1">
    <location>
        <begin position="1430"/>
        <end position="1601"/>
    </location>
</feature>
<feature type="compositionally biased region" description="Basic and acidic residues" evidence="1">
    <location>
        <begin position="14"/>
        <end position="27"/>
    </location>
</feature>
<feature type="domain" description="LTD" evidence="3">
    <location>
        <begin position="2982"/>
        <end position="3128"/>
    </location>
</feature>
<feature type="compositionally biased region" description="Basic and acidic residues" evidence="1">
    <location>
        <begin position="431"/>
        <end position="505"/>
    </location>
</feature>
<dbReference type="InterPro" id="IPR029044">
    <property type="entry name" value="Nucleotide-diphossugar_trans"/>
</dbReference>
<protein>
    <recommendedName>
        <fullName evidence="3">LTD domain-containing protein</fullName>
    </recommendedName>
</protein>
<feature type="compositionally biased region" description="Basic and acidic residues" evidence="1">
    <location>
        <begin position="1353"/>
        <end position="1367"/>
    </location>
</feature>
<dbReference type="Gene3D" id="3.90.550.10">
    <property type="entry name" value="Spore Coat Polysaccharide Biosynthesis Protein SpsA, Chain A"/>
    <property type="match status" value="1"/>
</dbReference>
<feature type="region of interest" description="Disordered" evidence="1">
    <location>
        <begin position="144"/>
        <end position="175"/>
    </location>
</feature>
<dbReference type="PANTHER" id="PTHR37397:SF1">
    <property type="entry name" value="LTD DOMAIN-CONTAINING PROTEIN"/>
    <property type="match status" value="1"/>
</dbReference>
<feature type="transmembrane region" description="Helical" evidence="2">
    <location>
        <begin position="4165"/>
        <end position="4187"/>
    </location>
</feature>
<feature type="compositionally biased region" description="Basic and acidic residues" evidence="1">
    <location>
        <begin position="2201"/>
        <end position="2257"/>
    </location>
</feature>
<feature type="compositionally biased region" description="Polar residues" evidence="1">
    <location>
        <begin position="2087"/>
        <end position="2096"/>
    </location>
</feature>
<feature type="compositionally biased region" description="Basic and acidic residues" evidence="1">
    <location>
        <begin position="1567"/>
        <end position="1578"/>
    </location>
</feature>
<feature type="region of interest" description="Disordered" evidence="1">
    <location>
        <begin position="1613"/>
        <end position="1766"/>
    </location>
</feature>
<feature type="region of interest" description="Disordered" evidence="1">
    <location>
        <begin position="1394"/>
        <end position="1418"/>
    </location>
</feature>
<feature type="compositionally biased region" description="Polar residues" evidence="1">
    <location>
        <begin position="1510"/>
        <end position="1520"/>
    </location>
</feature>
<feature type="region of interest" description="Disordered" evidence="1">
    <location>
        <begin position="598"/>
        <end position="662"/>
    </location>
</feature>
<dbReference type="PANTHER" id="PTHR37397">
    <property type="entry name" value="SI:CH211-183D21.1"/>
    <property type="match status" value="1"/>
</dbReference>
<feature type="compositionally biased region" description="Acidic residues" evidence="1">
    <location>
        <begin position="2279"/>
        <end position="2291"/>
    </location>
</feature>
<feature type="compositionally biased region" description="Polar residues" evidence="1">
    <location>
        <begin position="39"/>
        <end position="54"/>
    </location>
</feature>
<feature type="compositionally biased region" description="Polar residues" evidence="1">
    <location>
        <begin position="1469"/>
        <end position="1484"/>
    </location>
</feature>
<feature type="region of interest" description="Disordered" evidence="1">
    <location>
        <begin position="1988"/>
        <end position="2026"/>
    </location>
</feature>
<evidence type="ECO:0000259" key="3">
    <source>
        <dbReference type="PROSITE" id="PS51841"/>
    </source>
</evidence>
<feature type="region of interest" description="Disordered" evidence="1">
    <location>
        <begin position="2044"/>
        <end position="2369"/>
    </location>
</feature>
<organism>
    <name type="scientific">Branchiostoma floridae</name>
    <name type="common">Florida lancelet</name>
    <name type="synonym">Amphioxus</name>
    <dbReference type="NCBI Taxonomy" id="7739"/>
    <lineage>
        <taxon>Eukaryota</taxon>
        <taxon>Metazoa</taxon>
        <taxon>Chordata</taxon>
        <taxon>Cephalochordata</taxon>
        <taxon>Leptocardii</taxon>
        <taxon>Amphioxiformes</taxon>
        <taxon>Branchiostomatidae</taxon>
        <taxon>Branchiostoma</taxon>
    </lineage>
</organism>